<dbReference type="SUPFAM" id="SSF54928">
    <property type="entry name" value="RNA-binding domain, RBD"/>
    <property type="match status" value="1"/>
</dbReference>
<reference evidence="3 4" key="2">
    <citation type="submission" date="2020-07" db="EMBL/GenBank/DDBJ databases">
        <title>Genome assembly of wild tea tree DASZ reveals pedigree and selection history of tea varieties.</title>
        <authorList>
            <person name="Zhang W."/>
        </authorList>
    </citation>
    <scope>NUCLEOTIDE SEQUENCE [LARGE SCALE GENOMIC DNA]</scope>
    <source>
        <strain evidence="4">cv. G240</strain>
        <tissue evidence="3">Leaf</tissue>
    </source>
</reference>
<dbReference type="Gene3D" id="3.30.70.330">
    <property type="match status" value="1"/>
</dbReference>
<feature type="domain" description="RRM" evidence="2">
    <location>
        <begin position="26"/>
        <end position="104"/>
    </location>
</feature>
<dbReference type="InterPro" id="IPR035979">
    <property type="entry name" value="RBD_domain_sf"/>
</dbReference>
<reference evidence="4" key="1">
    <citation type="journal article" date="2020" name="Nat. Commun.">
        <title>Genome assembly of wild tea tree DASZ reveals pedigree and selection history of tea varieties.</title>
        <authorList>
            <person name="Zhang W."/>
            <person name="Zhang Y."/>
            <person name="Qiu H."/>
            <person name="Guo Y."/>
            <person name="Wan H."/>
            <person name="Zhang X."/>
            <person name="Scossa F."/>
            <person name="Alseekh S."/>
            <person name="Zhang Q."/>
            <person name="Wang P."/>
            <person name="Xu L."/>
            <person name="Schmidt M.H."/>
            <person name="Jia X."/>
            <person name="Li D."/>
            <person name="Zhu A."/>
            <person name="Guo F."/>
            <person name="Chen W."/>
            <person name="Ni D."/>
            <person name="Usadel B."/>
            <person name="Fernie A.R."/>
            <person name="Wen W."/>
        </authorList>
    </citation>
    <scope>NUCLEOTIDE SEQUENCE [LARGE SCALE GENOMIC DNA]</scope>
    <source>
        <strain evidence="4">cv. G240</strain>
    </source>
</reference>
<comment type="caution">
    <text evidence="3">The sequence shown here is derived from an EMBL/GenBank/DDBJ whole genome shotgun (WGS) entry which is preliminary data.</text>
</comment>
<keyword evidence="4" id="KW-1185">Reference proteome</keyword>
<dbReference type="InterPro" id="IPR000504">
    <property type="entry name" value="RRM_dom"/>
</dbReference>
<sequence>MEQGGWQPVFRRRHGTSGLRTREGMYTVFIDNIPDSMSPKHLFYLFTNLGIVKDVFIPSKRRKTLGSRFDFARCDCPVAAEMAIQKANRIWCDDKVLQVKKAEFGKQQAKNKDKIDTHILVPPRAVGVRMTIGASTVRRMSYAEALQGGNDSKEKAVVLKVEEYGNGWMYTSVVEKLWPKYCSAKLKEELLIRGVKDVQVKDGGGRMVYLSFPSSKERRSSMKNYRGREEEEDDVAGVEGDLALNDGALHSDKEVACKEGGMAQFVGPLHGINLGLSKPTGLDHGSSSGVEFNSISQHLLFLEAQATIQLGKELGIDFEGKDDEVMKKIIEMEEKDMEQAAEKSNGAGV</sequence>
<dbReference type="PROSITE" id="PS50102">
    <property type="entry name" value="RRM"/>
    <property type="match status" value="1"/>
</dbReference>
<dbReference type="GO" id="GO:0003723">
    <property type="term" value="F:RNA binding"/>
    <property type="evidence" value="ECO:0007669"/>
    <property type="project" value="UniProtKB-UniRule"/>
</dbReference>
<dbReference type="Pfam" id="PF00076">
    <property type="entry name" value="RRM_1"/>
    <property type="match status" value="1"/>
</dbReference>
<protein>
    <recommendedName>
        <fullName evidence="2">RRM domain-containing protein</fullName>
    </recommendedName>
</protein>
<dbReference type="Proteomes" id="UP000593564">
    <property type="component" value="Unassembled WGS sequence"/>
</dbReference>
<organism evidence="3 4">
    <name type="scientific">Camellia sinensis</name>
    <name type="common">Tea plant</name>
    <name type="synonym">Thea sinensis</name>
    <dbReference type="NCBI Taxonomy" id="4442"/>
    <lineage>
        <taxon>Eukaryota</taxon>
        <taxon>Viridiplantae</taxon>
        <taxon>Streptophyta</taxon>
        <taxon>Embryophyta</taxon>
        <taxon>Tracheophyta</taxon>
        <taxon>Spermatophyta</taxon>
        <taxon>Magnoliopsida</taxon>
        <taxon>eudicotyledons</taxon>
        <taxon>Gunneridae</taxon>
        <taxon>Pentapetalae</taxon>
        <taxon>asterids</taxon>
        <taxon>Ericales</taxon>
        <taxon>Theaceae</taxon>
        <taxon>Camellia</taxon>
    </lineage>
</organism>
<evidence type="ECO:0000313" key="3">
    <source>
        <dbReference type="EMBL" id="KAF5933854.1"/>
    </source>
</evidence>
<dbReference type="SMART" id="SM00360">
    <property type="entry name" value="RRM"/>
    <property type="match status" value="1"/>
</dbReference>
<evidence type="ECO:0000259" key="2">
    <source>
        <dbReference type="PROSITE" id="PS50102"/>
    </source>
</evidence>
<name>A0A7J7G3E4_CAMSI</name>
<dbReference type="InterPro" id="IPR012677">
    <property type="entry name" value="Nucleotide-bd_a/b_plait_sf"/>
</dbReference>
<evidence type="ECO:0000313" key="4">
    <source>
        <dbReference type="Proteomes" id="UP000593564"/>
    </source>
</evidence>
<dbReference type="EMBL" id="JACBKZ010000014">
    <property type="protein sequence ID" value="KAF5933854.1"/>
    <property type="molecule type" value="Genomic_DNA"/>
</dbReference>
<keyword evidence="1" id="KW-0694">RNA-binding</keyword>
<accession>A0A7J7G3E4</accession>
<dbReference type="AlphaFoldDB" id="A0A7J7G3E4"/>
<proteinExistence type="predicted"/>
<dbReference type="CDD" id="cd00590">
    <property type="entry name" value="RRM_SF"/>
    <property type="match status" value="1"/>
</dbReference>
<evidence type="ECO:0000256" key="1">
    <source>
        <dbReference type="PROSITE-ProRule" id="PRU00176"/>
    </source>
</evidence>
<gene>
    <name evidence="3" type="ORF">HYC85_030025</name>
</gene>